<evidence type="ECO:0000313" key="5">
    <source>
        <dbReference type="Proteomes" id="UP001597189"/>
    </source>
</evidence>
<comment type="caution">
    <text evidence="4">The sequence shown here is derived from an EMBL/GenBank/DDBJ whole genome shotgun (WGS) entry which is preliminary data.</text>
</comment>
<dbReference type="InterPro" id="IPR001647">
    <property type="entry name" value="HTH_TetR"/>
</dbReference>
<evidence type="ECO:0000256" key="1">
    <source>
        <dbReference type="ARBA" id="ARBA00023125"/>
    </source>
</evidence>
<dbReference type="EMBL" id="JBHTOD010000001">
    <property type="protein sequence ID" value="MFD1454340.1"/>
    <property type="molecule type" value="Genomic_DNA"/>
</dbReference>
<dbReference type="PANTHER" id="PTHR43479:SF7">
    <property type="entry name" value="TETR-FAMILY TRANSCRIPTIONAL REGULATOR"/>
    <property type="match status" value="1"/>
</dbReference>
<dbReference type="InterPro" id="IPR009057">
    <property type="entry name" value="Homeodomain-like_sf"/>
</dbReference>
<dbReference type="PROSITE" id="PS50977">
    <property type="entry name" value="HTH_TETR_2"/>
    <property type="match status" value="1"/>
</dbReference>
<proteinExistence type="predicted"/>
<evidence type="ECO:0000313" key="4">
    <source>
        <dbReference type="EMBL" id="MFD1454340.1"/>
    </source>
</evidence>
<evidence type="ECO:0000259" key="3">
    <source>
        <dbReference type="PROSITE" id="PS50977"/>
    </source>
</evidence>
<accession>A0ABW4D104</accession>
<dbReference type="Gene3D" id="1.10.357.10">
    <property type="entry name" value="Tetracycline Repressor, domain 2"/>
    <property type="match status" value="1"/>
</dbReference>
<name>A0ABW4D104_9LACO</name>
<keyword evidence="5" id="KW-1185">Reference proteome</keyword>
<sequence length="196" mass="22849">MATDIRIVKTRRNIESHFIQLLSQFDFNDITIKLLTTTCQINKTTFYRNYADKYDLLNKVSTDLLGHYIQVVDREPTILTGDPSYLIPIIDYFEQNQETLLILLHRPLPITLFDDMLTVFQSVLLTAFNVKEPDASEKQVQIMSFYARLIAGNILTTIRWQHTEKPLLRKDELISLIMESFEDGVLPSIHEKFPNL</sequence>
<evidence type="ECO:0000256" key="2">
    <source>
        <dbReference type="PROSITE-ProRule" id="PRU00335"/>
    </source>
</evidence>
<feature type="DNA-binding region" description="H-T-H motif" evidence="2">
    <location>
        <begin position="31"/>
        <end position="50"/>
    </location>
</feature>
<dbReference type="SUPFAM" id="SSF46689">
    <property type="entry name" value="Homeodomain-like"/>
    <property type="match status" value="1"/>
</dbReference>
<dbReference type="Proteomes" id="UP001597189">
    <property type="component" value="Unassembled WGS sequence"/>
</dbReference>
<dbReference type="RefSeq" id="WP_203642398.1">
    <property type="nucleotide sequence ID" value="NZ_BOLN01000001.1"/>
</dbReference>
<dbReference type="InterPro" id="IPR050624">
    <property type="entry name" value="HTH-type_Tx_Regulator"/>
</dbReference>
<reference evidence="5" key="1">
    <citation type="journal article" date="2019" name="Int. J. Syst. Evol. Microbiol.">
        <title>The Global Catalogue of Microorganisms (GCM) 10K type strain sequencing project: providing services to taxonomists for standard genome sequencing and annotation.</title>
        <authorList>
            <consortium name="The Broad Institute Genomics Platform"/>
            <consortium name="The Broad Institute Genome Sequencing Center for Infectious Disease"/>
            <person name="Wu L."/>
            <person name="Ma J."/>
        </authorList>
    </citation>
    <scope>NUCLEOTIDE SEQUENCE [LARGE SCALE GENOMIC DNA]</scope>
    <source>
        <strain evidence="5">CCM 8979</strain>
    </source>
</reference>
<dbReference type="PANTHER" id="PTHR43479">
    <property type="entry name" value="ACREF/ENVCD OPERON REPRESSOR-RELATED"/>
    <property type="match status" value="1"/>
</dbReference>
<gene>
    <name evidence="4" type="ORF">ACFQ44_01440</name>
</gene>
<feature type="domain" description="HTH tetR-type" evidence="3">
    <location>
        <begin position="8"/>
        <end position="68"/>
    </location>
</feature>
<keyword evidence="1 2" id="KW-0238">DNA-binding</keyword>
<protein>
    <submittedName>
        <fullName evidence="4">TetR/AcrR family transcriptional regulator</fullName>
    </submittedName>
</protein>
<organism evidence="4 5">
    <name type="scientific">Levilactobacillus lanxiensis</name>
    <dbReference type="NCBI Taxonomy" id="2799568"/>
    <lineage>
        <taxon>Bacteria</taxon>
        <taxon>Bacillati</taxon>
        <taxon>Bacillota</taxon>
        <taxon>Bacilli</taxon>
        <taxon>Lactobacillales</taxon>
        <taxon>Lactobacillaceae</taxon>
        <taxon>Levilactobacillus</taxon>
    </lineage>
</organism>